<evidence type="ECO:0000256" key="2">
    <source>
        <dbReference type="ARBA" id="ARBA00022692"/>
    </source>
</evidence>
<comment type="subcellular location">
    <subcellularLocation>
        <location evidence="1">Membrane</location>
        <topology evidence="1">Single-pass membrane protein</topology>
    </subcellularLocation>
</comment>
<dbReference type="GO" id="GO:0097347">
    <property type="term" value="C:TAM protein secretion complex"/>
    <property type="evidence" value="ECO:0007669"/>
    <property type="project" value="TreeGrafter"/>
</dbReference>
<dbReference type="Proteomes" id="UP000631300">
    <property type="component" value="Unassembled WGS sequence"/>
</dbReference>
<reference evidence="6" key="2">
    <citation type="submission" date="2020-09" db="EMBL/GenBank/DDBJ databases">
        <authorList>
            <person name="Sun Q."/>
            <person name="Kim S."/>
        </authorList>
    </citation>
    <scope>NUCLEOTIDE SEQUENCE</scope>
    <source>
        <strain evidence="6">KCTC 22164</strain>
    </source>
</reference>
<evidence type="ECO:0000313" key="7">
    <source>
        <dbReference type="Proteomes" id="UP000631300"/>
    </source>
</evidence>
<evidence type="ECO:0000256" key="3">
    <source>
        <dbReference type="ARBA" id="ARBA00022989"/>
    </source>
</evidence>
<dbReference type="RefSeq" id="WP_189407320.1">
    <property type="nucleotide sequence ID" value="NZ_BMXP01000007.1"/>
</dbReference>
<proteinExistence type="predicted"/>
<dbReference type="InterPro" id="IPR007452">
    <property type="entry name" value="TamB_C"/>
</dbReference>
<dbReference type="AlphaFoldDB" id="A0A918JR06"/>
<comment type="caution">
    <text evidence="6">The sequence shown here is derived from an EMBL/GenBank/DDBJ whole genome shotgun (WGS) entry which is preliminary data.</text>
</comment>
<dbReference type="EMBL" id="BMXP01000007">
    <property type="protein sequence ID" value="GGW91355.1"/>
    <property type="molecule type" value="Genomic_DNA"/>
</dbReference>
<dbReference type="GO" id="GO:0009306">
    <property type="term" value="P:protein secretion"/>
    <property type="evidence" value="ECO:0007669"/>
    <property type="project" value="InterPro"/>
</dbReference>
<protein>
    <submittedName>
        <fullName evidence="6">DUF490 domain-containing protein</fullName>
    </submittedName>
</protein>
<evidence type="ECO:0000313" key="6">
    <source>
        <dbReference type="EMBL" id="GGW91355.1"/>
    </source>
</evidence>
<dbReference type="PANTHER" id="PTHR36985:SF1">
    <property type="entry name" value="TRANSLOCATION AND ASSEMBLY MODULE SUBUNIT TAMB"/>
    <property type="match status" value="1"/>
</dbReference>
<evidence type="ECO:0000256" key="4">
    <source>
        <dbReference type="ARBA" id="ARBA00023136"/>
    </source>
</evidence>
<reference evidence="6" key="1">
    <citation type="journal article" date="2014" name="Int. J. Syst. Evol. Microbiol.">
        <title>Complete genome sequence of Corynebacterium casei LMG S-19264T (=DSM 44701T), isolated from a smear-ripened cheese.</title>
        <authorList>
            <consortium name="US DOE Joint Genome Institute (JGI-PGF)"/>
            <person name="Walter F."/>
            <person name="Albersmeier A."/>
            <person name="Kalinowski J."/>
            <person name="Ruckert C."/>
        </authorList>
    </citation>
    <scope>NUCLEOTIDE SEQUENCE</scope>
    <source>
        <strain evidence="6">KCTC 22164</strain>
    </source>
</reference>
<evidence type="ECO:0000259" key="5">
    <source>
        <dbReference type="Pfam" id="PF04357"/>
    </source>
</evidence>
<dbReference type="Pfam" id="PF04357">
    <property type="entry name" value="TamB"/>
    <property type="match status" value="1"/>
</dbReference>
<keyword evidence="4" id="KW-0472">Membrane</keyword>
<organism evidence="6 7">
    <name type="scientific">Alteromonas halophila</name>
    <dbReference type="NCBI Taxonomy" id="516698"/>
    <lineage>
        <taxon>Bacteria</taxon>
        <taxon>Pseudomonadati</taxon>
        <taxon>Pseudomonadota</taxon>
        <taxon>Gammaproteobacteria</taxon>
        <taxon>Alteromonadales</taxon>
        <taxon>Alteromonadaceae</taxon>
        <taxon>Alteromonas/Salinimonas group</taxon>
        <taxon>Alteromonas</taxon>
    </lineage>
</organism>
<sequence>MRKRVLSLWLLAPFVLILAVLALLMSPLGTPIIRYAAVSAVPGLTIEDISGSLAHDLTLTDVRWQDDIWQVQTDSATVNIAWRCLAAPRVCVETLSATGVRVTQLATPPESTDPASEEPLTLPVPVRVNDVTVNDLSVNLPAQEIALGRLSLSATAHKRIVLTSPRLQELTVVLAQSQPPDSSDLPDTYALSYTPPDLPEVRVPIPIEIDDFLLENATLKQGDTPQSLSRLAFDALDFDTHTLTIDAVDVVHEKGSVQSSAQVTLSDNYPLELDLDATTQVDGSEQTVSLSASGAADALQLNVDADGMLTLSMAASANLLSASLPLEITANWPSQGLPQLEQGALKAGNLSLRGTMGDYQLLTDSTAVIPQIGEIPFTADVVLNTRNVKVNKLNASLLGGDIVNTGTLYLHQQLSWDGTTRLTNISADTLHAFGPTALSGQFTSLMQLTEKGIEASITDLNISGKLRDAPLTVDGTFVYSQPSDIMVGNLNVEQSQNRASINAQVFNQRYLNADLKLNVVNASALYPQITGQGSGDITVSGPWTNPAANGQIAFANLRIDPAVNEALANQGAMNGKLDIDGALDTHTLELTLVVPDHRAHLVVDGQWRSDTWQAQIQESQLQIQNTQWTLENPFSLTLTPEPMRLKANTHCWLSRADGELCINALSYRDNNANWDILAQSLPIGLWARELAPDIVATVNDTTLSISSSGRYQAGQPVDAAFHAEITPGTWRLGKDRQVTLSLSQFVTDGTYKDDALNAVSNIVSPELGQASVNITTNPLADSPQINGHIRLSDISVAPLRPLSPAIRELTGTLNGDIRIARAEGLPELFGQLRIENGAIDVKDTPITLQDWQQTVTLNGTDASFDGTFLLGGGEGSLNGDATWDDEPEVSLTLKGKQFEVRQPNMRFQVSPDLSVTASRQMLNASGSISIPWARIKIEELPESAVSPSKDVHLRGEPPPTDPLDRVDATIMVNIDKAKAGQVRLEGFGVKASLHGALEIQTQPSLVGFGDVRVLEGAYSAYGQNLVVQTGEIQFNGPIDQPMLLIEAVREPAKTDDGVIAGIRVDGTADSPSVNLFSEPAMDQQAVLSYLLTGKGPDSGSTDPNYNALLLGFGLSNTESLTTQVGDALGIDEFSLGTNESRLSVTGQINDRLSVEYNVDVGLSKNDDTSRNLRRRQEPPDLALRYKLLPRLFLEAIQTTIEDESEFALDLYYEFFLGTNGEDEGDRDDEQE</sequence>
<keyword evidence="2" id="KW-0812">Transmembrane</keyword>
<keyword evidence="3" id="KW-1133">Transmembrane helix</keyword>
<accession>A0A918JR06</accession>
<feature type="domain" description="Translocation and assembly module TamB C-terminal" evidence="5">
    <location>
        <begin position="871"/>
        <end position="1213"/>
    </location>
</feature>
<dbReference type="GO" id="GO:0005886">
    <property type="term" value="C:plasma membrane"/>
    <property type="evidence" value="ECO:0007669"/>
    <property type="project" value="InterPro"/>
</dbReference>
<name>A0A918JR06_9ALTE</name>
<dbReference type="PANTHER" id="PTHR36985">
    <property type="entry name" value="TRANSLOCATION AND ASSEMBLY MODULE SUBUNIT TAMB"/>
    <property type="match status" value="1"/>
</dbReference>
<keyword evidence="7" id="KW-1185">Reference proteome</keyword>
<evidence type="ECO:0000256" key="1">
    <source>
        <dbReference type="ARBA" id="ARBA00004167"/>
    </source>
</evidence>
<gene>
    <name evidence="6" type="ORF">GCM10007391_27120</name>
</gene>